<evidence type="ECO:0000256" key="1">
    <source>
        <dbReference type="ARBA" id="ARBA00004418"/>
    </source>
</evidence>
<feature type="chain" id="PRO_5024315801" description="AlgX/AlgJ SGNH hydrolase-like domain-containing protein" evidence="7">
    <location>
        <begin position="23"/>
        <end position="496"/>
    </location>
</feature>
<comment type="caution">
    <text evidence="9">The sequence shown here is derived from an EMBL/GenBank/DDBJ whole genome shotgun (WGS) entry which is preliminary data.</text>
</comment>
<name>A0A5R8KJ62_9BACT</name>
<sequence length="496" mass="54979">MPANNFTLLILSALLAAVVACKDNTATPTAAQSRATGKTTFQIIDRSNLPPAATNPYPDCLFSAKVKMTDGTFAFVNLPGFLDRKPQPAAALKPGDTVSASLVPLDQAPEDIQRLQIADKFADFVLPQYYSPNIRIIESSKIAVSPSPESIPTIPPQRYLRPSKQDAYSVQRQRRIDTEKQRIRNLLDQNGGSWEKWRHQITPIEKQLKERADQAGGFLKSGPHFFRSIPSKVFRELCDDDIHLGPIGMLRLLNAELARIGIDLIVVPFPEKEIVNLTQFDPNLPSDIVAVPDRLRLHLQLLEHDIEVIDLAPALRAALDEHDQVFMPSSDPHPLHGGIAVTSLAIAERLKDYGIGNATMMPSFITETQQFTIADSSAEDLSETGPFTAVRALPPPNFTPQTPTYMLAGDSFLHVPYRYVKDASIPSHVAAYAGGQGAKIVQEGGSNHLLVSLARRPKETFQNQRVCFFVFGPRRFRASHQLTEEIYHWLPALLPH</sequence>
<evidence type="ECO:0000256" key="7">
    <source>
        <dbReference type="SAM" id="SignalP"/>
    </source>
</evidence>
<keyword evidence="10" id="KW-1185">Reference proteome</keyword>
<dbReference type="AlphaFoldDB" id="A0A5R8KJ62"/>
<keyword evidence="3" id="KW-0808">Transferase</keyword>
<evidence type="ECO:0000256" key="5">
    <source>
        <dbReference type="ARBA" id="ARBA00022764"/>
    </source>
</evidence>
<dbReference type="UniPathway" id="UPA00286"/>
<evidence type="ECO:0000256" key="3">
    <source>
        <dbReference type="ARBA" id="ARBA00022679"/>
    </source>
</evidence>
<comment type="pathway">
    <text evidence="2">Glycan biosynthesis; alginate biosynthesis.</text>
</comment>
<feature type="signal peptide" evidence="7">
    <location>
        <begin position="1"/>
        <end position="22"/>
    </location>
</feature>
<dbReference type="InterPro" id="IPR031811">
    <property type="entry name" value="ALGX/ALGJ_SGNH-like"/>
</dbReference>
<dbReference type="EMBL" id="VAUV01000002">
    <property type="protein sequence ID" value="TLD72378.1"/>
    <property type="molecule type" value="Genomic_DNA"/>
</dbReference>
<evidence type="ECO:0000256" key="4">
    <source>
        <dbReference type="ARBA" id="ARBA00022729"/>
    </source>
</evidence>
<evidence type="ECO:0000313" key="9">
    <source>
        <dbReference type="EMBL" id="TLD72378.1"/>
    </source>
</evidence>
<keyword evidence="5" id="KW-0574">Periplasm</keyword>
<dbReference type="OrthoDB" id="4549972at2"/>
<proteinExistence type="predicted"/>
<comment type="subcellular location">
    <subcellularLocation>
        <location evidence="1">Periplasm</location>
    </subcellularLocation>
</comment>
<feature type="domain" description="AlgX/AlgJ SGNH hydrolase-like" evidence="8">
    <location>
        <begin position="249"/>
        <end position="354"/>
    </location>
</feature>
<dbReference type="GO" id="GO:0016740">
    <property type="term" value="F:transferase activity"/>
    <property type="evidence" value="ECO:0007669"/>
    <property type="project" value="UniProtKB-KW"/>
</dbReference>
<evidence type="ECO:0000256" key="6">
    <source>
        <dbReference type="ARBA" id="ARBA00022841"/>
    </source>
</evidence>
<keyword evidence="4 7" id="KW-0732">Signal</keyword>
<dbReference type="Proteomes" id="UP000306196">
    <property type="component" value="Unassembled WGS sequence"/>
</dbReference>
<gene>
    <name evidence="9" type="ORF">FEM03_03200</name>
</gene>
<dbReference type="GO" id="GO:0042121">
    <property type="term" value="P:alginic acid biosynthetic process"/>
    <property type="evidence" value="ECO:0007669"/>
    <property type="project" value="UniProtKB-UniPathway"/>
</dbReference>
<evidence type="ECO:0000259" key="8">
    <source>
        <dbReference type="Pfam" id="PF16822"/>
    </source>
</evidence>
<protein>
    <recommendedName>
        <fullName evidence="8">AlgX/AlgJ SGNH hydrolase-like domain-containing protein</fullName>
    </recommendedName>
</protein>
<reference evidence="9 10" key="1">
    <citation type="submission" date="2019-05" db="EMBL/GenBank/DDBJ databases">
        <title>Verrucobacter flavum gen. nov., sp. nov. a new member of the family Verrucomicrobiaceae.</title>
        <authorList>
            <person name="Szuroczki S."/>
            <person name="Abbaszade G."/>
            <person name="Szabo A."/>
            <person name="Felfoldi T."/>
            <person name="Schumann P."/>
            <person name="Boka K."/>
            <person name="Keki Z."/>
            <person name="Toumi M."/>
            <person name="Toth E."/>
        </authorList>
    </citation>
    <scope>NUCLEOTIDE SEQUENCE [LARGE SCALE GENOMIC DNA]</scope>
    <source>
        <strain evidence="9 10">MG-N-17</strain>
    </source>
</reference>
<dbReference type="RefSeq" id="WP_138084734.1">
    <property type="nucleotide sequence ID" value="NZ_VAUV01000002.1"/>
</dbReference>
<organism evidence="9 10">
    <name type="scientific">Phragmitibacter flavus</name>
    <dbReference type="NCBI Taxonomy" id="2576071"/>
    <lineage>
        <taxon>Bacteria</taxon>
        <taxon>Pseudomonadati</taxon>
        <taxon>Verrucomicrobiota</taxon>
        <taxon>Verrucomicrobiia</taxon>
        <taxon>Verrucomicrobiales</taxon>
        <taxon>Verrucomicrobiaceae</taxon>
        <taxon>Phragmitibacter</taxon>
    </lineage>
</organism>
<evidence type="ECO:0000256" key="2">
    <source>
        <dbReference type="ARBA" id="ARBA00005182"/>
    </source>
</evidence>
<dbReference type="GO" id="GO:0042597">
    <property type="term" value="C:periplasmic space"/>
    <property type="evidence" value="ECO:0007669"/>
    <property type="project" value="UniProtKB-SubCell"/>
</dbReference>
<keyword evidence="6" id="KW-0016">Alginate biosynthesis</keyword>
<evidence type="ECO:0000313" key="10">
    <source>
        <dbReference type="Proteomes" id="UP000306196"/>
    </source>
</evidence>
<accession>A0A5R8KJ62</accession>
<dbReference type="Pfam" id="PF16822">
    <property type="entry name" value="ALGX"/>
    <property type="match status" value="1"/>
</dbReference>